<evidence type="ECO:0000256" key="6">
    <source>
        <dbReference type="ARBA" id="ARBA00022989"/>
    </source>
</evidence>
<sequence length="331" mass="38558">MATTLKKRGLPYKVTFLLFLWMAVMLMYVCLIMEPSNIANDGEGKLKYLPRRLSGPPQKETSTSSLPLHFELKPINGTNVTILHNAVPKTGSRTLELFLRLLGTRRMSLLHCYTFPPNISKNADQIRDFVGSMKQGSYTRGHFPFTNVSRWYSNTRYINIVRPPIQRLLSNYYYDLYGDKQQNQSPSFHEPTLDECLEKEVCFIKVYSYYKQTTLRTFCGQDPRCNQYTRWTLEKAIENARKYLFIGVTNQLNESISILETLLPDLFNGLTKLFLAGSGQVTSDFKTVKKMQLQNKSLEFLQRDMDLEFEFYQFVLNGFNRALTELMLKRK</sequence>
<reference evidence="11" key="1">
    <citation type="submission" date="2021-10" db="EMBL/GenBank/DDBJ databases">
        <title>Tropical sea cucumber genome reveals ecological adaptation and Cuvierian tubules defense mechanism.</title>
        <authorList>
            <person name="Chen T."/>
        </authorList>
    </citation>
    <scope>NUCLEOTIDE SEQUENCE</scope>
    <source>
        <strain evidence="11">Nanhai2018</strain>
        <tissue evidence="11">Muscle</tissue>
    </source>
</reference>
<dbReference type="GO" id="GO:0008146">
    <property type="term" value="F:sulfotransferase activity"/>
    <property type="evidence" value="ECO:0007669"/>
    <property type="project" value="InterPro"/>
</dbReference>
<keyword evidence="6 10" id="KW-1133">Transmembrane helix</keyword>
<dbReference type="Gene3D" id="3.40.50.300">
    <property type="entry name" value="P-loop containing nucleotide triphosphate hydrolases"/>
    <property type="match status" value="1"/>
</dbReference>
<keyword evidence="7" id="KW-0333">Golgi apparatus</keyword>
<feature type="transmembrane region" description="Helical" evidence="10">
    <location>
        <begin position="12"/>
        <end position="29"/>
    </location>
</feature>
<organism evidence="11 12">
    <name type="scientific">Holothuria leucospilota</name>
    <name type="common">Black long sea cucumber</name>
    <name type="synonym">Mertensiothuria leucospilota</name>
    <dbReference type="NCBI Taxonomy" id="206669"/>
    <lineage>
        <taxon>Eukaryota</taxon>
        <taxon>Metazoa</taxon>
        <taxon>Echinodermata</taxon>
        <taxon>Eleutherozoa</taxon>
        <taxon>Echinozoa</taxon>
        <taxon>Holothuroidea</taxon>
        <taxon>Aspidochirotacea</taxon>
        <taxon>Aspidochirotida</taxon>
        <taxon>Holothuriidae</taxon>
        <taxon>Holothuria</taxon>
    </lineage>
</organism>
<protein>
    <submittedName>
        <fullName evidence="11">Heparan sulfate 2-O-sulfotransferase 1</fullName>
    </submittedName>
</protein>
<comment type="caution">
    <text evidence="11">The sequence shown here is derived from an EMBL/GenBank/DDBJ whole genome shotgun (WGS) entry which is preliminary data.</text>
</comment>
<evidence type="ECO:0000256" key="2">
    <source>
        <dbReference type="ARBA" id="ARBA00010569"/>
    </source>
</evidence>
<keyword evidence="8 10" id="KW-0472">Membrane</keyword>
<comment type="similarity">
    <text evidence="2">Belongs to the sulfotransferase 3 family.</text>
</comment>
<dbReference type="InterPro" id="IPR027417">
    <property type="entry name" value="P-loop_NTPase"/>
</dbReference>
<dbReference type="Pfam" id="PF03567">
    <property type="entry name" value="Sulfotransfer_2"/>
    <property type="match status" value="1"/>
</dbReference>
<evidence type="ECO:0000313" key="12">
    <source>
        <dbReference type="Proteomes" id="UP001152320"/>
    </source>
</evidence>
<dbReference type="SUPFAM" id="SSF52540">
    <property type="entry name" value="P-loop containing nucleoside triphosphate hydrolases"/>
    <property type="match status" value="1"/>
</dbReference>
<keyword evidence="5" id="KW-0735">Signal-anchor</keyword>
<proteinExistence type="inferred from homology"/>
<gene>
    <name evidence="11" type="ORF">HOLleu_35407</name>
</gene>
<dbReference type="InterPro" id="IPR005331">
    <property type="entry name" value="Sulfotransferase"/>
</dbReference>
<dbReference type="EMBL" id="JAIZAY010000018">
    <property type="protein sequence ID" value="KAJ8025251.1"/>
    <property type="molecule type" value="Genomic_DNA"/>
</dbReference>
<keyword evidence="4 10" id="KW-0812">Transmembrane</keyword>
<dbReference type="PANTHER" id="PTHR12129:SF15">
    <property type="entry name" value="URONYL 2-SULFOTRANSFERASE"/>
    <property type="match status" value="1"/>
</dbReference>
<evidence type="ECO:0000256" key="9">
    <source>
        <dbReference type="ARBA" id="ARBA00023180"/>
    </source>
</evidence>
<evidence type="ECO:0000256" key="4">
    <source>
        <dbReference type="ARBA" id="ARBA00022692"/>
    </source>
</evidence>
<dbReference type="InterPro" id="IPR007734">
    <property type="entry name" value="Heparan_SO4_2-O-STrfase"/>
</dbReference>
<accession>A0A9Q1BEX7</accession>
<keyword evidence="3" id="KW-0808">Transferase</keyword>
<evidence type="ECO:0000256" key="10">
    <source>
        <dbReference type="SAM" id="Phobius"/>
    </source>
</evidence>
<evidence type="ECO:0000256" key="8">
    <source>
        <dbReference type="ARBA" id="ARBA00023136"/>
    </source>
</evidence>
<name>A0A9Q1BEX7_HOLLE</name>
<keyword evidence="12" id="KW-1185">Reference proteome</keyword>
<dbReference type="PANTHER" id="PTHR12129">
    <property type="entry name" value="HEPARAN SULFATE 2-O-SULFOTRANSFERASE"/>
    <property type="match status" value="1"/>
</dbReference>
<dbReference type="GO" id="GO:0000139">
    <property type="term" value="C:Golgi membrane"/>
    <property type="evidence" value="ECO:0007669"/>
    <property type="project" value="UniProtKB-SubCell"/>
</dbReference>
<comment type="subcellular location">
    <subcellularLocation>
        <location evidence="1">Golgi apparatus membrane</location>
        <topology evidence="1">Single-pass type II membrane protein</topology>
    </subcellularLocation>
</comment>
<evidence type="ECO:0000256" key="5">
    <source>
        <dbReference type="ARBA" id="ARBA00022968"/>
    </source>
</evidence>
<dbReference type="OrthoDB" id="10019582at2759"/>
<keyword evidence="9" id="KW-0325">Glycoprotein</keyword>
<evidence type="ECO:0000256" key="1">
    <source>
        <dbReference type="ARBA" id="ARBA00004323"/>
    </source>
</evidence>
<evidence type="ECO:0000313" key="11">
    <source>
        <dbReference type="EMBL" id="KAJ8025251.1"/>
    </source>
</evidence>
<evidence type="ECO:0000256" key="3">
    <source>
        <dbReference type="ARBA" id="ARBA00022679"/>
    </source>
</evidence>
<dbReference type="AlphaFoldDB" id="A0A9Q1BEX7"/>
<dbReference type="Proteomes" id="UP001152320">
    <property type="component" value="Chromosome 18"/>
</dbReference>
<evidence type="ECO:0000256" key="7">
    <source>
        <dbReference type="ARBA" id="ARBA00023034"/>
    </source>
</evidence>